<reference evidence="1" key="1">
    <citation type="submission" date="2015-10" db="EMBL/GenBank/DDBJ databases">
        <title>Draft genome sequence of Salegentibacter mishustinae KCTC 12263.</title>
        <authorList>
            <person name="Lin W."/>
            <person name="Zheng Q."/>
        </authorList>
    </citation>
    <scope>NUCLEOTIDE SEQUENCE [LARGE SCALE GENOMIC DNA]</scope>
    <source>
        <strain evidence="1">KCTC 12263</strain>
    </source>
</reference>
<gene>
    <name evidence="1" type="ORF">APR42_14885</name>
</gene>
<proteinExistence type="predicted"/>
<dbReference type="Proteomes" id="UP000051643">
    <property type="component" value="Unassembled WGS sequence"/>
</dbReference>
<evidence type="ECO:0000313" key="2">
    <source>
        <dbReference type="Proteomes" id="UP000051643"/>
    </source>
</evidence>
<protein>
    <recommendedName>
        <fullName evidence="3">Lipoprotein</fullName>
    </recommendedName>
</protein>
<dbReference type="OrthoDB" id="1245364at2"/>
<dbReference type="PROSITE" id="PS51257">
    <property type="entry name" value="PROKAR_LIPOPROTEIN"/>
    <property type="match status" value="1"/>
</dbReference>
<accession>A0A0Q9Z9Q9</accession>
<name>A0A0Q9Z9Q9_9FLAO</name>
<comment type="caution">
    <text evidence="1">The sequence shown here is derived from an EMBL/GenBank/DDBJ whole genome shotgun (WGS) entry which is preliminary data.</text>
</comment>
<dbReference type="AlphaFoldDB" id="A0A0Q9Z9Q9"/>
<dbReference type="STRING" id="270918.APR42_14885"/>
<keyword evidence="2" id="KW-1185">Reference proteome</keyword>
<dbReference type="RefSeq" id="WP_057481083.1">
    <property type="nucleotide sequence ID" value="NZ_BMWR01000009.1"/>
</dbReference>
<evidence type="ECO:0000313" key="1">
    <source>
        <dbReference type="EMBL" id="KRG29724.1"/>
    </source>
</evidence>
<organism evidence="1 2">
    <name type="scientific">Salegentibacter mishustinae</name>
    <dbReference type="NCBI Taxonomy" id="270918"/>
    <lineage>
        <taxon>Bacteria</taxon>
        <taxon>Pseudomonadati</taxon>
        <taxon>Bacteroidota</taxon>
        <taxon>Flavobacteriia</taxon>
        <taxon>Flavobacteriales</taxon>
        <taxon>Flavobacteriaceae</taxon>
        <taxon>Salegentibacter</taxon>
    </lineage>
</organism>
<evidence type="ECO:0008006" key="3">
    <source>
        <dbReference type="Google" id="ProtNLM"/>
    </source>
</evidence>
<dbReference type="EMBL" id="LKTP01000004">
    <property type="protein sequence ID" value="KRG29724.1"/>
    <property type="molecule type" value="Genomic_DNA"/>
</dbReference>
<sequence length="261" mass="30386">MKIFQILLIFILFISCDESDINKGDTTEFPVLTNIKTVKKIKSDSLISRSSSGILYIGKLKETIDLNYELVDFPFNPPPPPPPPQNGKVQEIDTVELDKIFNTYNKKFRSNPIYPFYYGWEESRKFKSWNETKINLEVDTSTIIKQLVIDKYLNEEYYSAYPVFIKNQENDTINIGYDRFIPILVEAKDSTNKWKPIEKMYSFMCGNGINSLVLPPENIIISSKVIYQGNYETELRIKLGDNYSNKFTGSINYSQFQDSRY</sequence>